<evidence type="ECO:0000256" key="3">
    <source>
        <dbReference type="ARBA" id="ARBA00023002"/>
    </source>
</evidence>
<dbReference type="Proteomes" id="UP001596105">
    <property type="component" value="Unassembled WGS sequence"/>
</dbReference>
<keyword evidence="1" id="KW-0004">4Fe-4S</keyword>
<gene>
    <name evidence="6" type="ORF">ACFPPD_17870</name>
</gene>
<dbReference type="EC" id="1.-.-.-" evidence="6"/>
<evidence type="ECO:0000256" key="5">
    <source>
        <dbReference type="ARBA" id="ARBA00023014"/>
    </source>
</evidence>
<dbReference type="InterPro" id="IPR039650">
    <property type="entry name" value="HdrA-like"/>
</dbReference>
<dbReference type="Pfam" id="PF12831">
    <property type="entry name" value="FAD_oxidored"/>
    <property type="match status" value="1"/>
</dbReference>
<keyword evidence="2" id="KW-0479">Metal-binding</keyword>
<dbReference type="InterPro" id="IPR036188">
    <property type="entry name" value="FAD/NAD-bd_sf"/>
</dbReference>
<reference evidence="7" key="1">
    <citation type="journal article" date="2019" name="Int. J. Syst. Evol. Microbiol.">
        <title>The Global Catalogue of Microorganisms (GCM) 10K type strain sequencing project: providing services to taxonomists for standard genome sequencing and annotation.</title>
        <authorList>
            <consortium name="The Broad Institute Genomics Platform"/>
            <consortium name="The Broad Institute Genome Sequencing Center for Infectious Disease"/>
            <person name="Wu L."/>
            <person name="Ma J."/>
        </authorList>
    </citation>
    <scope>NUCLEOTIDE SEQUENCE [LARGE SCALE GENOMIC DNA]</scope>
    <source>
        <strain evidence="7">CCUG 57113</strain>
    </source>
</reference>
<accession>A0ABW0LXF9</accession>
<dbReference type="EMBL" id="JBHSMH010000067">
    <property type="protein sequence ID" value="MFC5470563.1"/>
    <property type="molecule type" value="Genomic_DNA"/>
</dbReference>
<dbReference type="PANTHER" id="PTHR43498:SF1">
    <property type="entry name" value="COB--COM HETERODISULFIDE REDUCTASE IRON-SULFUR SUBUNIT A"/>
    <property type="match status" value="1"/>
</dbReference>
<evidence type="ECO:0000313" key="7">
    <source>
        <dbReference type="Proteomes" id="UP001596105"/>
    </source>
</evidence>
<keyword evidence="4" id="KW-0408">Iron</keyword>
<comment type="caution">
    <text evidence="6">The sequence shown here is derived from an EMBL/GenBank/DDBJ whole genome shotgun (WGS) entry which is preliminary data.</text>
</comment>
<keyword evidence="7" id="KW-1185">Reference proteome</keyword>
<dbReference type="GO" id="GO:0016491">
    <property type="term" value="F:oxidoreductase activity"/>
    <property type="evidence" value="ECO:0007669"/>
    <property type="project" value="UniProtKB-KW"/>
</dbReference>
<protein>
    <submittedName>
        <fullName evidence="6">FAD-dependent oxidoreductase</fullName>
        <ecNumber evidence="6">1.-.-.-</ecNumber>
    </submittedName>
</protein>
<sequence>MRNEKVVTDITVVGGGLSGVCAAIAAGRLGRTVALVQNRPVLGGNSSSEVRVWVCGATGHGTNRYARETGIIGELFLENQYRNPEGNPYLWDLVLLEAVRAEPNIRLFLNTDVHEVEAVGGAEDRRIQAVTGWMMGSERRIRYESPVYLDCTGDGLAGFMAGAEFRIGREAKAEYGEEWAPEAPDDITLGSTLLFYTKDAGHPVRFIAPAFAKDITQTSIPMRRIIRSGDSGCHYWWIEWGGELDTVHDNERIRDELWSVIYGIWDYIKNSGKFDADSLTLEWVGSVPGKREYRRFVGDYVLNQLDILAQEPFDDRVAFGGWSIDLHPPQGMYAEESGSRHLFADGNYHIPFRSLYSRNVDNLLFAGRNISASHVAFGTTRVMATCAVMGEAAGTGAALCAQKGVTPRELLLRDIASLQQTLLRQDASLIGVANEDPLDLARSATADASSTCQRIDIVGASEAYSLNASVGLLFPVDGPLERIELLLDADRSTRLDIELWHTGKKINYVPAEKVSAFSITVPAGENQWAEVPVLYRPDEPRNAFVIVRANPHVRLYLSDEPLFGVLGFERRQDEGEGDESLADLACSDPVAKWSMRGVHRKPFCLRVHPRTSAYSPSQILNGYARPYGGPNVWLSDRMAPGTEEWIRLTWPEPIPFAEIHLTFNDDVNEDLINLHHHRTPYEIMPELVRDYRLEIKSEKGWIPVHEEKGNRKRKRVHRLPARVTTDQLRLVVEATNGSRRASVTEIRVYDSPCS</sequence>
<evidence type="ECO:0000256" key="1">
    <source>
        <dbReference type="ARBA" id="ARBA00022485"/>
    </source>
</evidence>
<evidence type="ECO:0000256" key="2">
    <source>
        <dbReference type="ARBA" id="ARBA00022723"/>
    </source>
</evidence>
<dbReference type="PANTHER" id="PTHR43498">
    <property type="entry name" value="FERREDOXIN:COB-COM HETERODISULFIDE REDUCTASE SUBUNIT A"/>
    <property type="match status" value="1"/>
</dbReference>
<dbReference type="Gene3D" id="3.50.50.60">
    <property type="entry name" value="FAD/NAD(P)-binding domain"/>
    <property type="match status" value="1"/>
</dbReference>
<keyword evidence="5" id="KW-0411">Iron-sulfur</keyword>
<evidence type="ECO:0000256" key="4">
    <source>
        <dbReference type="ARBA" id="ARBA00023004"/>
    </source>
</evidence>
<proteinExistence type="predicted"/>
<name>A0ABW0LXF9_9BACL</name>
<dbReference type="RefSeq" id="WP_209749009.1">
    <property type="nucleotide sequence ID" value="NZ_JBHSMH010000067.1"/>
</dbReference>
<evidence type="ECO:0000313" key="6">
    <source>
        <dbReference type="EMBL" id="MFC5470563.1"/>
    </source>
</evidence>
<keyword evidence="3 6" id="KW-0560">Oxidoreductase</keyword>
<dbReference type="SUPFAM" id="SSF51905">
    <property type="entry name" value="FAD/NAD(P)-binding domain"/>
    <property type="match status" value="1"/>
</dbReference>
<organism evidence="6 7">
    <name type="scientific">Cohnella suwonensis</name>
    <dbReference type="NCBI Taxonomy" id="696072"/>
    <lineage>
        <taxon>Bacteria</taxon>
        <taxon>Bacillati</taxon>
        <taxon>Bacillota</taxon>
        <taxon>Bacilli</taxon>
        <taxon>Bacillales</taxon>
        <taxon>Paenibacillaceae</taxon>
        <taxon>Cohnella</taxon>
    </lineage>
</organism>
<dbReference type="Gene3D" id="2.60.120.260">
    <property type="entry name" value="Galactose-binding domain-like"/>
    <property type="match status" value="1"/>
</dbReference>